<feature type="binding site" evidence="9">
    <location>
        <position position="191"/>
    </location>
    <ligand>
        <name>substrate</name>
    </ligand>
</feature>
<dbReference type="PANTHER" id="PTHR23342">
    <property type="entry name" value="N-ACETYLGLUTAMATE SYNTHASE"/>
    <property type="match status" value="1"/>
</dbReference>
<keyword evidence="4 9" id="KW-0808">Transferase</keyword>
<dbReference type="InterPro" id="IPR041727">
    <property type="entry name" value="NAGK-C"/>
</dbReference>
<dbReference type="PIRSF" id="PIRSF000728">
    <property type="entry name" value="NAGK"/>
    <property type="match status" value="1"/>
</dbReference>
<dbReference type="EMBL" id="LAQT01000006">
    <property type="protein sequence ID" value="KPC53580.1"/>
    <property type="molecule type" value="Genomic_DNA"/>
</dbReference>
<keyword evidence="9" id="KW-0963">Cytoplasm</keyword>
<keyword evidence="2 9" id="KW-0055">Arginine biosynthesis</keyword>
<gene>
    <name evidence="11" type="primary">argB_2</name>
    <name evidence="9" type="synonym">argB</name>
    <name evidence="11" type="ORF">WG78_08665</name>
</gene>
<protein>
    <recommendedName>
        <fullName evidence="9">Acetylglutamate kinase</fullName>
        <ecNumber evidence="9">2.7.2.8</ecNumber>
    </recommendedName>
    <alternativeName>
        <fullName evidence="9">N-acetyl-L-glutamate 5-phosphotransferase</fullName>
    </alternativeName>
    <alternativeName>
        <fullName evidence="9">NAG kinase</fullName>
        <shortName evidence="9">NAGK</shortName>
    </alternativeName>
</protein>
<feature type="site" description="Transition state stabilizer" evidence="9">
    <location>
        <position position="33"/>
    </location>
</feature>
<dbReference type="InterPro" id="IPR037528">
    <property type="entry name" value="ArgB"/>
</dbReference>
<dbReference type="CDD" id="cd04250">
    <property type="entry name" value="AAK_NAGK-C"/>
    <property type="match status" value="1"/>
</dbReference>
<feature type="binding site" evidence="9">
    <location>
        <position position="90"/>
    </location>
    <ligand>
        <name>substrate</name>
    </ligand>
</feature>
<dbReference type="HAMAP" id="MF_00082">
    <property type="entry name" value="ArgB"/>
    <property type="match status" value="1"/>
</dbReference>
<comment type="subcellular location">
    <subcellularLocation>
        <location evidence="9">Cytoplasm</location>
    </subcellularLocation>
</comment>
<accession>A0A0N0GPD5</accession>
<name>A0A0N0GPD5_9NEIS</name>
<dbReference type="InterPro" id="IPR004662">
    <property type="entry name" value="AcgluKinase_fam"/>
</dbReference>
<evidence type="ECO:0000313" key="12">
    <source>
        <dbReference type="Proteomes" id="UP000037939"/>
    </source>
</evidence>
<feature type="domain" description="Aspartate/glutamate/uridylate kinase" evidence="10">
    <location>
        <begin position="29"/>
        <end position="270"/>
    </location>
</feature>
<dbReference type="Proteomes" id="UP000037939">
    <property type="component" value="Unassembled WGS sequence"/>
</dbReference>
<dbReference type="AlphaFoldDB" id="A0A0N0GPD5"/>
<feature type="binding site" evidence="9">
    <location>
        <begin position="68"/>
        <end position="69"/>
    </location>
    <ligand>
        <name>substrate</name>
    </ligand>
</feature>
<evidence type="ECO:0000256" key="5">
    <source>
        <dbReference type="ARBA" id="ARBA00022741"/>
    </source>
</evidence>
<keyword evidence="6 9" id="KW-0418">Kinase</keyword>
<evidence type="ECO:0000313" key="11">
    <source>
        <dbReference type="EMBL" id="KPC53580.1"/>
    </source>
</evidence>
<dbReference type="RefSeq" id="WP_053937392.1">
    <property type="nucleotide sequence ID" value="NZ_LAQT01000006.1"/>
</dbReference>
<feature type="site" description="Transition state stabilizer" evidence="9">
    <location>
        <position position="251"/>
    </location>
</feature>
<dbReference type="EC" id="2.7.2.8" evidence="9"/>
<dbReference type="SUPFAM" id="SSF53633">
    <property type="entry name" value="Carbamate kinase-like"/>
    <property type="match status" value="1"/>
</dbReference>
<dbReference type="GO" id="GO:0005524">
    <property type="term" value="F:ATP binding"/>
    <property type="evidence" value="ECO:0007669"/>
    <property type="project" value="UniProtKB-UniRule"/>
</dbReference>
<dbReference type="InterPro" id="IPR036393">
    <property type="entry name" value="AceGlu_kinase-like_sf"/>
</dbReference>
<dbReference type="InterPro" id="IPR001048">
    <property type="entry name" value="Asp/Glu/Uridylate_kinase"/>
</dbReference>
<organism evidence="11 12">
    <name type="scientific">Amantichitinum ursilacus</name>
    <dbReference type="NCBI Taxonomy" id="857265"/>
    <lineage>
        <taxon>Bacteria</taxon>
        <taxon>Pseudomonadati</taxon>
        <taxon>Pseudomonadota</taxon>
        <taxon>Betaproteobacteria</taxon>
        <taxon>Neisseriales</taxon>
        <taxon>Chitinibacteraceae</taxon>
        <taxon>Amantichitinum</taxon>
    </lineage>
</organism>
<evidence type="ECO:0000256" key="4">
    <source>
        <dbReference type="ARBA" id="ARBA00022679"/>
    </source>
</evidence>
<dbReference type="PATRIC" id="fig|857265.3.peg.1777"/>
<dbReference type="Pfam" id="PF00696">
    <property type="entry name" value="AA_kinase"/>
    <property type="match status" value="1"/>
</dbReference>
<dbReference type="GO" id="GO:0042450">
    <property type="term" value="P:L-arginine biosynthetic process via ornithine"/>
    <property type="evidence" value="ECO:0007669"/>
    <property type="project" value="UniProtKB-UniRule"/>
</dbReference>
<comment type="function">
    <text evidence="9">Catalyzes the ATP-dependent phosphorylation of N-acetyl-L-glutamate.</text>
</comment>
<keyword evidence="7 9" id="KW-0067">ATP-binding</keyword>
<comment type="pathway">
    <text evidence="1 9">Amino-acid biosynthesis; L-arginine biosynthesis; N(2)-acetyl-L-ornithine from L-glutamate: step 2/4.</text>
</comment>
<comment type="caution">
    <text evidence="11">The sequence shown here is derived from an EMBL/GenBank/DDBJ whole genome shotgun (WGS) entry which is preliminary data.</text>
</comment>
<dbReference type="Gene3D" id="3.40.1160.10">
    <property type="entry name" value="Acetylglutamate kinase-like"/>
    <property type="match status" value="1"/>
</dbReference>
<dbReference type="NCBIfam" id="TIGR00761">
    <property type="entry name" value="argB"/>
    <property type="match status" value="1"/>
</dbReference>
<proteinExistence type="inferred from homology"/>
<dbReference type="PRINTS" id="PR00474">
    <property type="entry name" value="GLU5KINASE"/>
</dbReference>
<evidence type="ECO:0000256" key="8">
    <source>
        <dbReference type="ARBA" id="ARBA00048141"/>
    </source>
</evidence>
<sequence length="310" mass="32616">MASSSLDASSKANILAEALPYIQSFHSRTFVIKYGGNAMTDEALKAGFARDIALLQLVGMRPVIVHGGGPQITGLLERMGVKSEFRRGMRVTDAQTLEAVEMATAKINQEIVGLINRSGGKAVGLSGQDGRFIQARKLLLPPEAGETEPVDIGAVGEIERIDPEVINLLQSRSFVPVIMPIGVGTDGEVYNINADLVAGTLARSLDAEKLILMTNTPGVLNKAGKLIPSLTLSEVDGLVADGTLSGGMLPKIGSALDAVRAGVKSAHVIDGRVPNALLLELLTSEGIGTLIRPDGGPHFLTDSQRYFGDL</sequence>
<comment type="catalytic activity">
    <reaction evidence="8 9">
        <text>N-acetyl-L-glutamate + ATP = N-acetyl-L-glutamyl 5-phosphate + ADP</text>
        <dbReference type="Rhea" id="RHEA:14629"/>
        <dbReference type="ChEBI" id="CHEBI:30616"/>
        <dbReference type="ChEBI" id="CHEBI:44337"/>
        <dbReference type="ChEBI" id="CHEBI:57936"/>
        <dbReference type="ChEBI" id="CHEBI:456216"/>
        <dbReference type="EC" id="2.7.2.8"/>
    </reaction>
</comment>
<keyword evidence="5 9" id="KW-0547">Nucleotide-binding</keyword>
<evidence type="ECO:0000256" key="1">
    <source>
        <dbReference type="ARBA" id="ARBA00004828"/>
    </source>
</evidence>
<dbReference type="UniPathway" id="UPA00068">
    <property type="reaction ID" value="UER00107"/>
</dbReference>
<evidence type="ECO:0000256" key="7">
    <source>
        <dbReference type="ARBA" id="ARBA00022840"/>
    </source>
</evidence>
<evidence type="ECO:0000256" key="6">
    <source>
        <dbReference type="ARBA" id="ARBA00022777"/>
    </source>
</evidence>
<dbReference type="STRING" id="857265.WG78_08665"/>
<keyword evidence="3 9" id="KW-0028">Amino-acid biosynthesis</keyword>
<evidence type="ECO:0000259" key="10">
    <source>
        <dbReference type="Pfam" id="PF00696"/>
    </source>
</evidence>
<dbReference type="GO" id="GO:0005737">
    <property type="term" value="C:cytoplasm"/>
    <property type="evidence" value="ECO:0007669"/>
    <property type="project" value="UniProtKB-SubCell"/>
</dbReference>
<dbReference type="GO" id="GO:0003991">
    <property type="term" value="F:acetylglutamate kinase activity"/>
    <property type="evidence" value="ECO:0007669"/>
    <property type="project" value="UniProtKB-UniRule"/>
</dbReference>
<dbReference type="FunFam" id="3.40.1160.10:FF:000004">
    <property type="entry name" value="Acetylglutamate kinase"/>
    <property type="match status" value="1"/>
</dbReference>
<reference evidence="11 12" key="1">
    <citation type="submission" date="2015-07" db="EMBL/GenBank/DDBJ databases">
        <title>Draft genome sequence of the Amantichitinum ursilacus IGB-41, a new chitin-degrading bacterium.</title>
        <authorList>
            <person name="Kirstahler P."/>
            <person name="Guenther M."/>
            <person name="Grumaz C."/>
            <person name="Rupp S."/>
            <person name="Zibek S."/>
            <person name="Sohn K."/>
        </authorList>
    </citation>
    <scope>NUCLEOTIDE SEQUENCE [LARGE SCALE GENOMIC DNA]</scope>
    <source>
        <strain evidence="11 12">IGB-41</strain>
    </source>
</reference>
<keyword evidence="12" id="KW-1185">Reference proteome</keyword>
<evidence type="ECO:0000256" key="3">
    <source>
        <dbReference type="ARBA" id="ARBA00022605"/>
    </source>
</evidence>
<comment type="similarity">
    <text evidence="9">Belongs to the acetylglutamate kinase family. ArgB subfamily.</text>
</comment>
<dbReference type="InterPro" id="IPR001057">
    <property type="entry name" value="Glu/AcGlu_kinase"/>
</dbReference>
<dbReference type="PANTHER" id="PTHR23342:SF0">
    <property type="entry name" value="N-ACETYLGLUTAMATE SYNTHASE, MITOCHONDRIAL"/>
    <property type="match status" value="1"/>
</dbReference>
<evidence type="ECO:0000256" key="2">
    <source>
        <dbReference type="ARBA" id="ARBA00022571"/>
    </source>
</evidence>
<evidence type="ECO:0000256" key="9">
    <source>
        <dbReference type="HAMAP-Rule" id="MF_00082"/>
    </source>
</evidence>
<dbReference type="OrthoDB" id="9803155at2"/>